<organism evidence="1 2">
    <name type="scientific">Caballeronia terrestris</name>
    <dbReference type="NCBI Taxonomy" id="1226301"/>
    <lineage>
        <taxon>Bacteria</taxon>
        <taxon>Pseudomonadati</taxon>
        <taxon>Pseudomonadota</taxon>
        <taxon>Betaproteobacteria</taxon>
        <taxon>Burkholderiales</taxon>
        <taxon>Burkholderiaceae</taxon>
        <taxon>Caballeronia</taxon>
    </lineage>
</organism>
<sequence>MIQFASVPRLIVMFERASTSSIRYSGVPSTYFPAVTAAIIDGLAWLPGKGCAGIGATTIGVCVP</sequence>
<proteinExistence type="predicted"/>
<dbReference type="Proteomes" id="UP000054925">
    <property type="component" value="Unassembled WGS sequence"/>
</dbReference>
<comment type="caution">
    <text evidence="1">The sequence shown here is derived from an EMBL/GenBank/DDBJ whole genome shotgun (WGS) entry which is preliminary data.</text>
</comment>
<accession>A0A158L0R8</accession>
<name>A0A158L0R8_9BURK</name>
<dbReference type="EMBL" id="FCOL02000275">
    <property type="protein sequence ID" value="SAL86825.1"/>
    <property type="molecule type" value="Genomic_DNA"/>
</dbReference>
<keyword evidence="2" id="KW-1185">Reference proteome</keyword>
<gene>
    <name evidence="1" type="ORF">AWB67_07287</name>
</gene>
<evidence type="ECO:0000313" key="1">
    <source>
        <dbReference type="EMBL" id="SAL86825.1"/>
    </source>
</evidence>
<evidence type="ECO:0000313" key="2">
    <source>
        <dbReference type="Proteomes" id="UP000054925"/>
    </source>
</evidence>
<reference evidence="1" key="1">
    <citation type="submission" date="2016-01" db="EMBL/GenBank/DDBJ databases">
        <authorList>
            <person name="Peeters C."/>
        </authorList>
    </citation>
    <scope>NUCLEOTIDE SEQUENCE [LARGE SCALE GENOMIC DNA]</scope>
    <source>
        <strain evidence="1">LMG 22937</strain>
    </source>
</reference>
<dbReference type="AlphaFoldDB" id="A0A158L0R8"/>
<protein>
    <submittedName>
        <fullName evidence="1">Uncharacterized protein</fullName>
    </submittedName>
</protein>